<organism evidence="2 3">
    <name type="scientific">Nocardioides taihuensis</name>
    <dbReference type="NCBI Taxonomy" id="1835606"/>
    <lineage>
        <taxon>Bacteria</taxon>
        <taxon>Bacillati</taxon>
        <taxon>Actinomycetota</taxon>
        <taxon>Actinomycetes</taxon>
        <taxon>Propionibacteriales</taxon>
        <taxon>Nocardioidaceae</taxon>
        <taxon>Nocardioides</taxon>
    </lineage>
</organism>
<keyword evidence="1" id="KW-0732">Signal</keyword>
<comment type="caution">
    <text evidence="2">The sequence shown here is derived from an EMBL/GenBank/DDBJ whole genome shotgun (WGS) entry which is preliminary data.</text>
</comment>
<dbReference type="PROSITE" id="PS51257">
    <property type="entry name" value="PROKAR_LIPOPROTEIN"/>
    <property type="match status" value="1"/>
</dbReference>
<protein>
    <recommendedName>
        <fullName evidence="4">Lipoprotein</fullName>
    </recommendedName>
</protein>
<dbReference type="Proteomes" id="UP001596087">
    <property type="component" value="Unassembled WGS sequence"/>
</dbReference>
<dbReference type="EMBL" id="JBHSKD010000004">
    <property type="protein sequence ID" value="MFC5175925.1"/>
    <property type="molecule type" value="Genomic_DNA"/>
</dbReference>
<evidence type="ECO:0000313" key="3">
    <source>
        <dbReference type="Proteomes" id="UP001596087"/>
    </source>
</evidence>
<proteinExistence type="predicted"/>
<accession>A0ABW0BFI4</accession>
<sequence>MSRRRAAGRAASAALVAALVAGLTGCGGDDTDDTDGSDSAAPTPPATTLTARDRALSVALPGGWSEEAAGEAGKVVVAASGPQGERLRVSVYDEPAGAEQAAITETELLNRRHVICERLDDSDVLGDPHLVFDCGKDDTLRRLVYVVLVDDARSALVGVELDASSLEQAADVVGPAVDGVSWS</sequence>
<feature type="signal peptide" evidence="1">
    <location>
        <begin position="1"/>
        <end position="21"/>
    </location>
</feature>
<evidence type="ECO:0000256" key="1">
    <source>
        <dbReference type="SAM" id="SignalP"/>
    </source>
</evidence>
<gene>
    <name evidence="2" type="ORF">ACFPGP_04525</name>
</gene>
<feature type="chain" id="PRO_5046871511" description="Lipoprotein" evidence="1">
    <location>
        <begin position="22"/>
        <end position="183"/>
    </location>
</feature>
<keyword evidence="3" id="KW-1185">Reference proteome</keyword>
<reference evidence="3" key="1">
    <citation type="journal article" date="2019" name="Int. J. Syst. Evol. Microbiol.">
        <title>The Global Catalogue of Microorganisms (GCM) 10K type strain sequencing project: providing services to taxonomists for standard genome sequencing and annotation.</title>
        <authorList>
            <consortium name="The Broad Institute Genomics Platform"/>
            <consortium name="The Broad Institute Genome Sequencing Center for Infectious Disease"/>
            <person name="Wu L."/>
            <person name="Ma J."/>
        </authorList>
    </citation>
    <scope>NUCLEOTIDE SEQUENCE [LARGE SCALE GENOMIC DNA]</scope>
    <source>
        <strain evidence="3">DFY41</strain>
    </source>
</reference>
<evidence type="ECO:0008006" key="4">
    <source>
        <dbReference type="Google" id="ProtNLM"/>
    </source>
</evidence>
<name>A0ABW0BFI4_9ACTN</name>
<evidence type="ECO:0000313" key="2">
    <source>
        <dbReference type="EMBL" id="MFC5175925.1"/>
    </source>
</evidence>
<dbReference type="RefSeq" id="WP_378587454.1">
    <property type="nucleotide sequence ID" value="NZ_JBHSKD010000004.1"/>
</dbReference>